<feature type="non-terminal residue" evidence="1">
    <location>
        <position position="71"/>
    </location>
</feature>
<keyword evidence="2" id="KW-1185">Reference proteome</keyword>
<sequence>MCPGPTCLAQVMSMASCPPDHKDCMLAPKLAIPPCTPGHEDAKDVVSLQLALMESPLISLLLALTISNLQK</sequence>
<accession>A0A8J4T4A4</accession>
<reference evidence="1" key="1">
    <citation type="submission" date="2020-07" db="EMBL/GenBank/DDBJ databases">
        <title>Clarias magur genome sequencing, assembly and annotation.</title>
        <authorList>
            <person name="Kushwaha B."/>
            <person name="Kumar R."/>
            <person name="Das P."/>
            <person name="Joshi C.G."/>
            <person name="Kumar D."/>
            <person name="Nagpure N.S."/>
            <person name="Pandey M."/>
            <person name="Agarwal S."/>
            <person name="Srivastava S."/>
            <person name="Singh M."/>
            <person name="Sahoo L."/>
            <person name="Jayasankar P."/>
            <person name="Meher P.K."/>
            <person name="Koringa P.G."/>
            <person name="Iquebal M.A."/>
            <person name="Das S.P."/>
            <person name="Bit A."/>
            <person name="Patnaik S."/>
            <person name="Patel N."/>
            <person name="Shah T.M."/>
            <person name="Hinsu A."/>
            <person name="Jena J.K."/>
        </authorList>
    </citation>
    <scope>NUCLEOTIDE SEQUENCE</scope>
    <source>
        <strain evidence="1">CIFAMagur01</strain>
        <tissue evidence="1">Testis</tissue>
    </source>
</reference>
<gene>
    <name evidence="1" type="primary">Adamts20</name>
    <name evidence="1" type="ORF">DAT39_021609</name>
</gene>
<protein>
    <submittedName>
        <fullName evidence="1">A disintegrin and metalloproteinase with thrombospondin motifs 20</fullName>
    </submittedName>
</protein>
<proteinExistence type="predicted"/>
<name>A0A8J4T4A4_CLAMG</name>
<dbReference type="Proteomes" id="UP000727407">
    <property type="component" value="Unassembled WGS sequence"/>
</dbReference>
<dbReference type="EMBL" id="QNUK01000936">
    <property type="protein sequence ID" value="KAF5888685.1"/>
    <property type="molecule type" value="Genomic_DNA"/>
</dbReference>
<evidence type="ECO:0000313" key="2">
    <source>
        <dbReference type="Proteomes" id="UP000727407"/>
    </source>
</evidence>
<comment type="caution">
    <text evidence="1">The sequence shown here is derived from an EMBL/GenBank/DDBJ whole genome shotgun (WGS) entry which is preliminary data.</text>
</comment>
<organism evidence="1 2">
    <name type="scientific">Clarias magur</name>
    <name type="common">Asian catfish</name>
    <name type="synonym">Macropteronotus magur</name>
    <dbReference type="NCBI Taxonomy" id="1594786"/>
    <lineage>
        <taxon>Eukaryota</taxon>
        <taxon>Metazoa</taxon>
        <taxon>Chordata</taxon>
        <taxon>Craniata</taxon>
        <taxon>Vertebrata</taxon>
        <taxon>Euteleostomi</taxon>
        <taxon>Actinopterygii</taxon>
        <taxon>Neopterygii</taxon>
        <taxon>Teleostei</taxon>
        <taxon>Ostariophysi</taxon>
        <taxon>Siluriformes</taxon>
        <taxon>Clariidae</taxon>
        <taxon>Clarias</taxon>
    </lineage>
</organism>
<dbReference type="AlphaFoldDB" id="A0A8J4T4A4"/>
<evidence type="ECO:0000313" key="1">
    <source>
        <dbReference type="EMBL" id="KAF5888685.1"/>
    </source>
</evidence>